<organism evidence="12 13">
    <name type="scientific">Scheffersomyces stipitis (strain ATCC 58785 / CBS 6054 / NBRC 10063 / NRRL Y-11545)</name>
    <name type="common">Yeast</name>
    <name type="synonym">Pichia stipitis</name>
    <dbReference type="NCBI Taxonomy" id="322104"/>
    <lineage>
        <taxon>Eukaryota</taxon>
        <taxon>Fungi</taxon>
        <taxon>Dikarya</taxon>
        <taxon>Ascomycota</taxon>
        <taxon>Saccharomycotina</taxon>
        <taxon>Pichiomycetes</taxon>
        <taxon>Debaryomycetaceae</taxon>
        <taxon>Scheffersomyces</taxon>
    </lineage>
</organism>
<dbReference type="InterPro" id="IPR027417">
    <property type="entry name" value="P-loop_NTPase"/>
</dbReference>
<evidence type="ECO:0000259" key="11">
    <source>
        <dbReference type="PROSITE" id="PS51194"/>
    </source>
</evidence>
<dbReference type="GeneID" id="4838653"/>
<dbReference type="EMBL" id="CP000498">
    <property type="protein sequence ID" value="ABN66209.2"/>
    <property type="molecule type" value="Genomic_DNA"/>
</dbReference>
<dbReference type="PROSITE" id="PS51194">
    <property type="entry name" value="HELICASE_CTER"/>
    <property type="match status" value="1"/>
</dbReference>
<dbReference type="PANTHER" id="PTHR12131">
    <property type="entry name" value="ATP-DEPENDENT RNA AND DNA HELICASE"/>
    <property type="match status" value="1"/>
</dbReference>
<dbReference type="GO" id="GO:0005524">
    <property type="term" value="F:ATP binding"/>
    <property type="evidence" value="ECO:0007669"/>
    <property type="project" value="UniProtKB-KW"/>
</dbReference>
<dbReference type="InterPro" id="IPR055206">
    <property type="entry name" value="DEXQc_SUV3"/>
</dbReference>
<dbReference type="Pfam" id="PF12513">
    <property type="entry name" value="SUV3_C"/>
    <property type="match status" value="1"/>
</dbReference>
<evidence type="ECO:0000313" key="12">
    <source>
        <dbReference type="EMBL" id="ABN66209.2"/>
    </source>
</evidence>
<dbReference type="GO" id="GO:0000957">
    <property type="term" value="P:mitochondrial RNA catabolic process"/>
    <property type="evidence" value="ECO:0007669"/>
    <property type="project" value="EnsemblFungi"/>
</dbReference>
<dbReference type="PANTHER" id="PTHR12131:SF1">
    <property type="entry name" value="ATP-DEPENDENT RNA HELICASE SUPV3L1, MITOCHONDRIAL-RELATED"/>
    <property type="match status" value="1"/>
</dbReference>
<proteinExistence type="predicted"/>
<dbReference type="GO" id="GO:0006264">
    <property type="term" value="P:mitochondrial DNA replication"/>
    <property type="evidence" value="ECO:0007669"/>
    <property type="project" value="EnsemblFungi"/>
</dbReference>
<dbReference type="GO" id="GO:0000372">
    <property type="term" value="P:Group I intron splicing"/>
    <property type="evidence" value="ECO:0007669"/>
    <property type="project" value="EnsemblFungi"/>
</dbReference>
<dbReference type="InterPro" id="IPR044774">
    <property type="entry name" value="Suv3_DEXQc"/>
</dbReference>
<dbReference type="eggNOG" id="KOG0953">
    <property type="taxonomic scope" value="Eukaryota"/>
</dbReference>
<dbReference type="GO" id="GO:0045025">
    <property type="term" value="C:mitochondrial degradosome"/>
    <property type="evidence" value="ECO:0007669"/>
    <property type="project" value="EnsemblFungi"/>
</dbReference>
<dbReference type="FunFam" id="3.40.50.300:FF:001549">
    <property type="entry name" value="SUV3p ATP-dependent RNA helicase"/>
    <property type="match status" value="1"/>
</dbReference>
<comment type="subcellular location">
    <subcellularLocation>
        <location evidence="1">Mitochondrion</location>
    </subcellularLocation>
</comment>
<evidence type="ECO:0000256" key="8">
    <source>
        <dbReference type="ARBA" id="ARBA00023128"/>
    </source>
</evidence>
<dbReference type="AlphaFoldDB" id="A3LUB1"/>
<dbReference type="CDD" id="cd17913">
    <property type="entry name" value="DEXQc_Suv3"/>
    <property type="match status" value="1"/>
</dbReference>
<reference evidence="12 13" key="1">
    <citation type="journal article" date="2007" name="Nat. Biotechnol.">
        <title>Genome sequence of the lignocellulose-bioconverting and xylose-fermenting yeast Pichia stipitis.</title>
        <authorList>
            <person name="Jeffries T.W."/>
            <person name="Grigoriev I.V."/>
            <person name="Grimwood J."/>
            <person name="Laplaza J.M."/>
            <person name="Aerts A."/>
            <person name="Salamov A."/>
            <person name="Schmutz J."/>
            <person name="Lindquist E."/>
            <person name="Dehal P."/>
            <person name="Shapiro H."/>
            <person name="Jin Y.S."/>
            <person name="Passoth V."/>
            <person name="Richardson P.M."/>
        </authorList>
    </citation>
    <scope>NUCLEOTIDE SEQUENCE [LARGE SCALE GENOMIC DNA]</scope>
    <source>
        <strain evidence="13">ATCC 58785 / CBS 6054 / NBRC 10063 / NRRL Y-11545</strain>
    </source>
</reference>
<keyword evidence="13" id="KW-1185">Reference proteome</keyword>
<dbReference type="Pfam" id="PF00271">
    <property type="entry name" value="Helicase_C"/>
    <property type="match status" value="1"/>
</dbReference>
<evidence type="ECO:0000256" key="10">
    <source>
        <dbReference type="ARBA" id="ARBA00071444"/>
    </source>
</evidence>
<keyword evidence="6" id="KW-0067">ATP-binding</keyword>
<dbReference type="Gene3D" id="1.20.58.1080">
    <property type="match status" value="1"/>
</dbReference>
<evidence type="ECO:0000256" key="2">
    <source>
        <dbReference type="ARBA" id="ARBA00012552"/>
    </source>
</evidence>
<dbReference type="SMART" id="SM00490">
    <property type="entry name" value="HELICc"/>
    <property type="match status" value="1"/>
</dbReference>
<dbReference type="Gene3D" id="3.40.50.300">
    <property type="entry name" value="P-loop containing nucleotide triphosphate hydrolases"/>
    <property type="match status" value="2"/>
</dbReference>
<dbReference type="Pfam" id="PF22527">
    <property type="entry name" value="DEXQc_Suv3"/>
    <property type="match status" value="1"/>
</dbReference>
<comment type="catalytic activity">
    <reaction evidence="9">
        <text>ATP + H2O = ADP + phosphate + H(+)</text>
        <dbReference type="Rhea" id="RHEA:13065"/>
        <dbReference type="ChEBI" id="CHEBI:15377"/>
        <dbReference type="ChEBI" id="CHEBI:15378"/>
        <dbReference type="ChEBI" id="CHEBI:30616"/>
        <dbReference type="ChEBI" id="CHEBI:43474"/>
        <dbReference type="ChEBI" id="CHEBI:456216"/>
        <dbReference type="EC" id="3.6.4.13"/>
    </reaction>
</comment>
<evidence type="ECO:0000313" key="13">
    <source>
        <dbReference type="Proteomes" id="UP000002258"/>
    </source>
</evidence>
<dbReference type="OMA" id="LMDTFIM"/>
<gene>
    <name evidence="12" type="primary">SUV3</name>
    <name evidence="12" type="ORF">PICST_31704</name>
</gene>
<dbReference type="OrthoDB" id="6692397at2759"/>
<dbReference type="InterPro" id="IPR001650">
    <property type="entry name" value="Helicase_C-like"/>
</dbReference>
<dbReference type="EC" id="3.6.4.13" evidence="2"/>
<dbReference type="GO" id="GO:0003724">
    <property type="term" value="F:RNA helicase activity"/>
    <property type="evidence" value="ECO:0007669"/>
    <property type="project" value="UniProtKB-EC"/>
</dbReference>
<dbReference type="InParanoid" id="A3LUB1"/>
<evidence type="ECO:0000256" key="9">
    <source>
        <dbReference type="ARBA" id="ARBA00047984"/>
    </source>
</evidence>
<keyword evidence="8" id="KW-0496">Mitochondrion</keyword>
<dbReference type="SUPFAM" id="SSF52540">
    <property type="entry name" value="P-loop containing nucleoside triphosphate hydrolases"/>
    <property type="match status" value="1"/>
</dbReference>
<sequence length="640" mass="73387">MSRLYDQFQQRSFSGAYAGLNSATRQEAELVLSKLKQRLFNEFGVFTKLSHEEQLAKVNGLSLVQYMNPRFADICPLIYSIDAEKYPKGYIEFNGLETKIDLLTLIMTNLVFKEYMVYKIETSKNTDQDYIDLSNPAQWFPEARKMKRKIVMHVGPTNSGKTYNSLKKLAEAKTGYYAGPLRLLAREIYEKFLSTNVRCNLITGEEIIPCMDKFGKVSGISSGTIEMIPLHKKMDVCVIDEIQMIADPGRGSIWTNALLGVLAKEIHLCGEESAVPLIKKLAKMTGDEVEVKQYKRLGELKVTDKAISYNKLEKGDCLVAFSKHKILQLKCEIERRTNLSVGVVYGALPPEIRSEQSRKFNSGEFDILVASDAVGMGLNLKIKRIIFQTVRKFDGKEMTNLTVSSVKQIAGRAGRYSETHGMQTGYVSALTSRDLMYIKQAMNAPIRELEKAAIWPTFDIWKQYMAKFSKDESLYDSLLQFERETKDKRMEHYYVATVDDKAELMKLFLRENLYKKVPIDDQLILSLCPINLNMSSPEVTEMTFKYIKNVHQRTTKTIFDFGFIDHKLLTTSPNIASVHFDKSAALLRLLEDHHKVVLMFLWLSQRFPTLFVDKESATELKTLIEKRIQQELSHLRRISR</sequence>
<dbReference type="Proteomes" id="UP000002258">
    <property type="component" value="Chromosome 4"/>
</dbReference>
<name>A3LUB1_PICST</name>
<evidence type="ECO:0000256" key="5">
    <source>
        <dbReference type="ARBA" id="ARBA00022806"/>
    </source>
</evidence>
<keyword evidence="4" id="KW-0378">Hydrolase</keyword>
<dbReference type="InterPro" id="IPR022192">
    <property type="entry name" value="SUV3_C"/>
</dbReference>
<dbReference type="Gene3D" id="1.20.272.40">
    <property type="match status" value="1"/>
</dbReference>
<evidence type="ECO:0000256" key="6">
    <source>
        <dbReference type="ARBA" id="ARBA00022840"/>
    </source>
</evidence>
<accession>A3LUB1</accession>
<dbReference type="HOGENOM" id="CLU_010647_2_2_1"/>
<dbReference type="CDD" id="cd18805">
    <property type="entry name" value="SF2_C_suv3"/>
    <property type="match status" value="1"/>
</dbReference>
<keyword evidence="5 12" id="KW-0347">Helicase</keyword>
<feature type="domain" description="Helicase C-terminal" evidence="11">
    <location>
        <begin position="304"/>
        <end position="466"/>
    </location>
</feature>
<dbReference type="KEGG" id="pic:PICST_31704"/>
<evidence type="ECO:0000256" key="1">
    <source>
        <dbReference type="ARBA" id="ARBA00004173"/>
    </source>
</evidence>
<dbReference type="FunCoup" id="A3LUB1">
    <property type="interactions" value="699"/>
</dbReference>
<dbReference type="RefSeq" id="XP_001384238.2">
    <property type="nucleotide sequence ID" value="XM_001384201.1"/>
</dbReference>
<evidence type="ECO:0000256" key="3">
    <source>
        <dbReference type="ARBA" id="ARBA00022741"/>
    </source>
</evidence>
<evidence type="ECO:0000256" key="7">
    <source>
        <dbReference type="ARBA" id="ARBA00022946"/>
    </source>
</evidence>
<keyword evidence="3" id="KW-0547">Nucleotide-binding</keyword>
<keyword evidence="7" id="KW-0809">Transit peptide</keyword>
<dbReference type="GO" id="GO:0090616">
    <property type="term" value="P:mitochondrial mRNA 3'-end processing"/>
    <property type="evidence" value="ECO:0007669"/>
    <property type="project" value="EnsemblFungi"/>
</dbReference>
<dbReference type="GO" id="GO:0008859">
    <property type="term" value="F:exoribonuclease II activity"/>
    <property type="evidence" value="ECO:0007669"/>
    <property type="project" value="EnsemblFungi"/>
</dbReference>
<dbReference type="InterPro" id="IPR050699">
    <property type="entry name" value="RNA-DNA_Helicase"/>
</dbReference>
<protein>
    <recommendedName>
        <fullName evidence="10">ATP-dependent RNA helicase SUV3, mitochondrial</fullName>
        <ecNumber evidence="2">3.6.4.13</ecNumber>
    </recommendedName>
</protein>
<dbReference type="STRING" id="322104.A3LUB1"/>
<evidence type="ECO:0000256" key="4">
    <source>
        <dbReference type="ARBA" id="ARBA00022801"/>
    </source>
</evidence>
<dbReference type="FunFam" id="3.40.50.300:FF:000269">
    <property type="entry name" value="ATP-dependent RNA helicase SUPV3L1, mitochondrial"/>
    <property type="match status" value="1"/>
</dbReference>